<keyword evidence="2" id="KW-1185">Reference proteome</keyword>
<dbReference type="InterPro" id="IPR018330">
    <property type="entry name" value="RecT_fam"/>
</dbReference>
<accession>A0ABS5HJX2</accession>
<protein>
    <submittedName>
        <fullName evidence="1">Recombinase RecT</fullName>
    </submittedName>
</protein>
<evidence type="ECO:0000313" key="2">
    <source>
        <dbReference type="Proteomes" id="UP000682951"/>
    </source>
</evidence>
<evidence type="ECO:0000313" key="1">
    <source>
        <dbReference type="EMBL" id="MBR8464432.1"/>
    </source>
</evidence>
<reference evidence="1 2" key="1">
    <citation type="submission" date="2021-04" db="EMBL/GenBank/DDBJ databases">
        <title>Molecular and phenotypic characterization and identification of bacterial isolates recovered from the Anatolian ground squirrels (Spermophilus xanthoprymnus) and which have the potential to form a new species in the Campylobacter genus.</title>
        <authorList>
            <person name="Aydin F."/>
            <person name="Abay S."/>
            <person name="Kayman T."/>
            <person name="Karakaya E."/>
            <person name="Mustak H.K."/>
            <person name="Mustak I.B."/>
            <person name="Bilgin N."/>
            <person name="Duzler A."/>
            <person name="Sahin O."/>
            <person name="Guran O."/>
            <person name="Saticioglu I.B."/>
        </authorList>
    </citation>
    <scope>NUCLEOTIDE SEQUENCE [LARGE SCALE GENOMIC DNA]</scope>
    <source>
        <strain evidence="2">faydin-G24</strain>
    </source>
</reference>
<name>A0ABS5HJX2_9BACT</name>
<dbReference type="Proteomes" id="UP000682951">
    <property type="component" value="Unassembled WGS sequence"/>
</dbReference>
<proteinExistence type="predicted"/>
<sequence>MHNIQTESKAQRESKARSLISAKMSQIQTITNGDKSKASAFASAIVNMVNDGNLSNCSTESIVNTAMQIVQIGLNPNKLFGQAYVVPYNKEAQLQIGYKGLIALGYRNGWKFRAICVYKCDEFDMKFAGIKDDISFVPNYDERDETNPAWVFENLKGVLVFVADKNGSEFSEFVPFKKLEQLRTTSPNQNAKGLSNIWAKWAEEMYKAKAIKHVASRLPINDSIAEAFMAEDEPFRKSAEQKEQSSKGSKAINLNELITQNEKEQLSEIVIEPEPIMPGEELEIELKRRGLNEEEAERIINRFNNEQIMNILADPNSIDALLDEIKGV</sequence>
<gene>
    <name evidence="1" type="ORF">KDD93_07625</name>
</gene>
<dbReference type="RefSeq" id="WP_212139833.1">
    <property type="nucleotide sequence ID" value="NZ_JAGSSW010000008.1"/>
</dbReference>
<dbReference type="EMBL" id="JAGSSW010000008">
    <property type="protein sequence ID" value="MBR8464432.1"/>
    <property type="molecule type" value="Genomic_DNA"/>
</dbReference>
<dbReference type="Pfam" id="PF03837">
    <property type="entry name" value="RecT"/>
    <property type="match status" value="1"/>
</dbReference>
<dbReference type="InterPro" id="IPR004590">
    <property type="entry name" value="ssDNA_annealing_RecT"/>
</dbReference>
<comment type="caution">
    <text evidence="1">The sequence shown here is derived from an EMBL/GenBank/DDBJ whole genome shotgun (WGS) entry which is preliminary data.</text>
</comment>
<organism evidence="1 2">
    <name type="scientific">Campylobacter anatolicus</name>
    <dbReference type="NCBI Taxonomy" id="2829105"/>
    <lineage>
        <taxon>Bacteria</taxon>
        <taxon>Pseudomonadati</taxon>
        <taxon>Campylobacterota</taxon>
        <taxon>Epsilonproteobacteria</taxon>
        <taxon>Campylobacterales</taxon>
        <taxon>Campylobacteraceae</taxon>
        <taxon>Campylobacter</taxon>
    </lineage>
</organism>
<dbReference type="NCBIfam" id="TIGR00616">
    <property type="entry name" value="rect"/>
    <property type="match status" value="1"/>
</dbReference>